<name>A0A7K1GAV9_9FLAO</name>
<dbReference type="EMBL" id="WJYA01000002">
    <property type="protein sequence ID" value="MTE25518.1"/>
    <property type="molecule type" value="Genomic_DNA"/>
</dbReference>
<evidence type="ECO:0000313" key="1">
    <source>
        <dbReference type="EMBL" id="MTE25518.1"/>
    </source>
</evidence>
<evidence type="ECO:0000313" key="2">
    <source>
        <dbReference type="Proteomes" id="UP000447545"/>
    </source>
</evidence>
<dbReference type="RefSeq" id="WP_155087362.1">
    <property type="nucleotide sequence ID" value="NZ_WJYA01000002.1"/>
</dbReference>
<reference evidence="1 2" key="1">
    <citation type="submission" date="2019-11" db="EMBL/GenBank/DDBJ databases">
        <title>Winogradskyella ouciana sp. nov., isolated from the hadal seawater of the Mariana Trench.</title>
        <authorList>
            <person name="Liu R."/>
        </authorList>
    </citation>
    <scope>NUCLEOTIDE SEQUENCE [LARGE SCALE GENOMIC DNA]</scope>
    <source>
        <strain evidence="1 2">ZXX205</strain>
    </source>
</reference>
<keyword evidence="2" id="KW-1185">Reference proteome</keyword>
<proteinExistence type="predicted"/>
<gene>
    <name evidence="1" type="ORF">F1003_01135</name>
</gene>
<sequence>MKYQSKDSLGFIVRDGDTLIRVENYIESKSPSVPYEYKDSTFLELYKKIAFQPIHKDSSNTKPMKYWKDDIRIYFSENMSKSVIRDVMEFAHKIDEEVDSLKITKVKKIEDSNYVIYYDTDYEYLNEIKNKKKSDYWISWNGKNQIERGYLRIVKSRMFSEKLTTQKIRELFFGTLGWFYLQDDLDCDNYVANCYSDSKHLTAIDLEILRYHYSYGICKRTSLKTFEAQHRQCKENLRKGLPAGRFIHPD</sequence>
<accession>A0A7K1GAV9</accession>
<organism evidence="1 2">
    <name type="scientific">Winogradskyella ouciana</name>
    <dbReference type="NCBI Taxonomy" id="2608631"/>
    <lineage>
        <taxon>Bacteria</taxon>
        <taxon>Pseudomonadati</taxon>
        <taxon>Bacteroidota</taxon>
        <taxon>Flavobacteriia</taxon>
        <taxon>Flavobacteriales</taxon>
        <taxon>Flavobacteriaceae</taxon>
        <taxon>Winogradskyella</taxon>
    </lineage>
</organism>
<protein>
    <submittedName>
        <fullName evidence="1">Uncharacterized protein</fullName>
    </submittedName>
</protein>
<dbReference type="Proteomes" id="UP000447545">
    <property type="component" value="Unassembled WGS sequence"/>
</dbReference>
<dbReference type="AlphaFoldDB" id="A0A7K1GAV9"/>
<comment type="caution">
    <text evidence="1">The sequence shown here is derived from an EMBL/GenBank/DDBJ whole genome shotgun (WGS) entry which is preliminary data.</text>
</comment>